<dbReference type="AlphaFoldDB" id="A0A1R3GL34"/>
<protein>
    <submittedName>
        <fullName evidence="1">Uncharacterized protein</fullName>
    </submittedName>
</protein>
<dbReference type="Proteomes" id="UP000187203">
    <property type="component" value="Unassembled WGS sequence"/>
</dbReference>
<sequence>MASQAVAVDGVAFAQFAIRFHDFHVKPKHVAFLKEADLKGGKFSESTILKGKVVVANLSDLVGDLVLKAKSFGTHSVEDLEAMLNAYDDCVGVKFSLDFKWNTREHIHPLHLLPRSVVGYELGHSFRPLHFYYKPLEKFIEL</sequence>
<proteinExistence type="predicted"/>
<dbReference type="EMBL" id="AWUE01022356">
    <property type="protein sequence ID" value="OMO58793.1"/>
    <property type="molecule type" value="Genomic_DNA"/>
</dbReference>
<evidence type="ECO:0000313" key="2">
    <source>
        <dbReference type="Proteomes" id="UP000187203"/>
    </source>
</evidence>
<organism evidence="1 2">
    <name type="scientific">Corchorus olitorius</name>
    <dbReference type="NCBI Taxonomy" id="93759"/>
    <lineage>
        <taxon>Eukaryota</taxon>
        <taxon>Viridiplantae</taxon>
        <taxon>Streptophyta</taxon>
        <taxon>Embryophyta</taxon>
        <taxon>Tracheophyta</taxon>
        <taxon>Spermatophyta</taxon>
        <taxon>Magnoliopsida</taxon>
        <taxon>eudicotyledons</taxon>
        <taxon>Gunneridae</taxon>
        <taxon>Pentapetalae</taxon>
        <taxon>rosids</taxon>
        <taxon>malvids</taxon>
        <taxon>Malvales</taxon>
        <taxon>Malvaceae</taxon>
        <taxon>Grewioideae</taxon>
        <taxon>Apeibeae</taxon>
        <taxon>Corchorus</taxon>
    </lineage>
</organism>
<evidence type="ECO:0000313" key="1">
    <source>
        <dbReference type="EMBL" id="OMO58793.1"/>
    </source>
</evidence>
<accession>A0A1R3GL34</accession>
<reference evidence="2" key="1">
    <citation type="submission" date="2013-09" db="EMBL/GenBank/DDBJ databases">
        <title>Corchorus olitorius genome sequencing.</title>
        <authorList>
            <person name="Alam M."/>
            <person name="Haque M.S."/>
            <person name="Islam M.S."/>
            <person name="Emdad E.M."/>
            <person name="Islam M.M."/>
            <person name="Ahmed B."/>
            <person name="Halim A."/>
            <person name="Hossen Q.M.M."/>
            <person name="Hossain M.Z."/>
            <person name="Ahmed R."/>
            <person name="Khan M.M."/>
            <person name="Islam R."/>
            <person name="Rashid M.M."/>
            <person name="Khan S.A."/>
            <person name="Rahman M.S."/>
            <person name="Alam M."/>
            <person name="Yahiya A.S."/>
            <person name="Khan M.S."/>
            <person name="Azam M.S."/>
            <person name="Haque T."/>
            <person name="Lashkar M.Z.H."/>
            <person name="Akhand A.I."/>
            <person name="Morshed G."/>
            <person name="Roy S."/>
            <person name="Uddin K.S."/>
            <person name="Rabeya T."/>
            <person name="Hossain A.S."/>
            <person name="Chowdhury A."/>
            <person name="Snigdha A.R."/>
            <person name="Mortoza M.S."/>
            <person name="Matin S.A."/>
            <person name="Hoque S.M.E."/>
            <person name="Islam M.K."/>
            <person name="Roy D.K."/>
            <person name="Haider R."/>
            <person name="Moosa M.M."/>
            <person name="Elias S.M."/>
            <person name="Hasan A.M."/>
            <person name="Jahan S."/>
            <person name="Shafiuddin M."/>
            <person name="Mahmood N."/>
            <person name="Shommy N.S."/>
        </authorList>
    </citation>
    <scope>NUCLEOTIDE SEQUENCE [LARGE SCALE GENOMIC DNA]</scope>
    <source>
        <strain evidence="2">cv. O-4</strain>
    </source>
</reference>
<keyword evidence="2" id="KW-1185">Reference proteome</keyword>
<name>A0A1R3GL34_9ROSI</name>
<comment type="caution">
    <text evidence="1">The sequence shown here is derived from an EMBL/GenBank/DDBJ whole genome shotgun (WGS) entry which is preliminary data.</text>
</comment>
<gene>
    <name evidence="1" type="ORF">COLO4_34378</name>
</gene>